<dbReference type="Pfam" id="PF03567">
    <property type="entry name" value="Sulfotransfer_2"/>
    <property type="match status" value="1"/>
</dbReference>
<proteinExistence type="predicted"/>
<dbReference type="GO" id="GO:0016020">
    <property type="term" value="C:membrane"/>
    <property type="evidence" value="ECO:0007669"/>
    <property type="project" value="InterPro"/>
</dbReference>
<protein>
    <recommendedName>
        <fullName evidence="2">Sulfotransferase domain-containing protein</fullName>
    </recommendedName>
</protein>
<dbReference type="AlphaFoldDB" id="A0A6C0ATV8"/>
<name>A0A6C0ATV8_9ZZZZ</name>
<evidence type="ECO:0000313" key="1">
    <source>
        <dbReference type="EMBL" id="QHS83379.1"/>
    </source>
</evidence>
<organism evidence="1">
    <name type="scientific">viral metagenome</name>
    <dbReference type="NCBI Taxonomy" id="1070528"/>
    <lineage>
        <taxon>unclassified sequences</taxon>
        <taxon>metagenomes</taxon>
        <taxon>organismal metagenomes</taxon>
    </lineage>
</organism>
<dbReference type="GO" id="GO:0008146">
    <property type="term" value="F:sulfotransferase activity"/>
    <property type="evidence" value="ECO:0007669"/>
    <property type="project" value="InterPro"/>
</dbReference>
<evidence type="ECO:0008006" key="2">
    <source>
        <dbReference type="Google" id="ProtNLM"/>
    </source>
</evidence>
<accession>A0A6C0ATV8</accession>
<dbReference type="EMBL" id="MN738753">
    <property type="protein sequence ID" value="QHS83379.1"/>
    <property type="molecule type" value="Genomic_DNA"/>
</dbReference>
<dbReference type="InterPro" id="IPR005331">
    <property type="entry name" value="Sulfotransferase"/>
</dbReference>
<reference evidence="1" key="1">
    <citation type="journal article" date="2020" name="Nature">
        <title>Giant virus diversity and host interactions through global metagenomics.</title>
        <authorList>
            <person name="Schulz F."/>
            <person name="Roux S."/>
            <person name="Paez-Espino D."/>
            <person name="Jungbluth S."/>
            <person name="Walsh D.A."/>
            <person name="Denef V.J."/>
            <person name="McMahon K.D."/>
            <person name="Konstantinidis K.T."/>
            <person name="Eloe-Fadrosh E.A."/>
            <person name="Kyrpides N.C."/>
            <person name="Woyke T."/>
        </authorList>
    </citation>
    <scope>NUCLEOTIDE SEQUENCE</scope>
    <source>
        <strain evidence="1">GVMAG-S-ERX555943-30</strain>
    </source>
</reference>
<sequence>MAEKEVCNTYECHHKVHWCKTNSFIWVNHGKKQIYLEVPKNASSTMKNVLKDFENMSKKDLLENYTTKYSDYFIFSIYRDFEERIISNYKDFIKSNKMCRIEQMSNLFKMTKKEVQELSITRFLELALKHKDHHWSSQYHFMNYRSDIVPEIYNIKNINDLLKKINVPISDKVLNTSKKNEVNLTETDRVLVRRIYEADYKNSSYFAKIL</sequence>